<accession>A0AAD4MDI2</accession>
<reference evidence="1" key="1">
    <citation type="journal article" date="2022" name="New Phytol.">
        <title>Evolutionary transition to the ectomycorrhizal habit in the genomes of a hyperdiverse lineage of mushroom-forming fungi.</title>
        <authorList>
            <person name="Looney B."/>
            <person name="Miyauchi S."/>
            <person name="Morin E."/>
            <person name="Drula E."/>
            <person name="Courty P.E."/>
            <person name="Kohler A."/>
            <person name="Kuo A."/>
            <person name="LaButti K."/>
            <person name="Pangilinan J."/>
            <person name="Lipzen A."/>
            <person name="Riley R."/>
            <person name="Andreopoulos W."/>
            <person name="He G."/>
            <person name="Johnson J."/>
            <person name="Nolan M."/>
            <person name="Tritt A."/>
            <person name="Barry K.W."/>
            <person name="Grigoriev I.V."/>
            <person name="Nagy L.G."/>
            <person name="Hibbett D."/>
            <person name="Henrissat B."/>
            <person name="Matheny P.B."/>
            <person name="Labbe J."/>
            <person name="Martin F.M."/>
        </authorList>
    </citation>
    <scope>NUCLEOTIDE SEQUENCE</scope>
    <source>
        <strain evidence="1">BPL690</strain>
    </source>
</reference>
<dbReference type="SUPFAM" id="SSF103107">
    <property type="entry name" value="Hypothetical protein c14orf129, hspc210"/>
    <property type="match status" value="1"/>
</dbReference>
<proteinExistence type="predicted"/>
<evidence type="ECO:0000313" key="2">
    <source>
        <dbReference type="Proteomes" id="UP001203297"/>
    </source>
</evidence>
<dbReference type="AlphaFoldDB" id="A0AAD4MDI2"/>
<gene>
    <name evidence="1" type="ORF">B0F90DRAFT_1680186</name>
</gene>
<organism evidence="1 2">
    <name type="scientific">Multifurca ochricompacta</name>
    <dbReference type="NCBI Taxonomy" id="376703"/>
    <lineage>
        <taxon>Eukaryota</taxon>
        <taxon>Fungi</taxon>
        <taxon>Dikarya</taxon>
        <taxon>Basidiomycota</taxon>
        <taxon>Agaricomycotina</taxon>
        <taxon>Agaricomycetes</taxon>
        <taxon>Russulales</taxon>
        <taxon>Russulaceae</taxon>
        <taxon>Multifurca</taxon>
    </lineage>
</organism>
<sequence length="102" mass="11551">MDDKSESEIYDFYRRELIRALNEQSFGIAHSEVTHFAENEARGAITLLEGETINVVLSSAGYQLSAQVKFYETLDDLLSSTSPTYSAKRVEILMARLQDINK</sequence>
<dbReference type="Proteomes" id="UP001203297">
    <property type="component" value="Unassembled WGS sequence"/>
</dbReference>
<dbReference type="InterPro" id="IPR023231">
    <property type="entry name" value="GSKIP_dom_sf"/>
</dbReference>
<name>A0AAD4MDI2_9AGAM</name>
<dbReference type="Gene3D" id="3.30.2280.10">
    <property type="entry name" value="Hypothetical protein (hspc210)"/>
    <property type="match status" value="1"/>
</dbReference>
<evidence type="ECO:0008006" key="3">
    <source>
        <dbReference type="Google" id="ProtNLM"/>
    </source>
</evidence>
<protein>
    <recommendedName>
        <fullName evidence="3">GSKIP domain-containing protein</fullName>
    </recommendedName>
</protein>
<dbReference type="EMBL" id="WTXG01000001">
    <property type="protein sequence ID" value="KAI0308105.1"/>
    <property type="molecule type" value="Genomic_DNA"/>
</dbReference>
<evidence type="ECO:0000313" key="1">
    <source>
        <dbReference type="EMBL" id="KAI0308105.1"/>
    </source>
</evidence>
<comment type="caution">
    <text evidence="1">The sequence shown here is derived from an EMBL/GenBank/DDBJ whole genome shotgun (WGS) entry which is preliminary data.</text>
</comment>
<keyword evidence="2" id="KW-1185">Reference proteome</keyword>